<reference evidence="6 7" key="1">
    <citation type="submission" date="2017-07" db="EMBL/GenBank/DDBJ databases">
        <title>Analysis of two Campylobacter avium genomes and identification of a novel hippuricase gene.</title>
        <authorList>
            <person name="Miller W.G."/>
            <person name="Chapman M.H."/>
            <person name="Yee E."/>
            <person name="Revez J."/>
            <person name="Bono J.L."/>
            <person name="Rossi M."/>
        </authorList>
    </citation>
    <scope>NUCLEOTIDE SEQUENCE [LARGE SCALE GENOMIC DNA]</scope>
    <source>
        <strain evidence="6 7">LMG 24591</strain>
    </source>
</reference>
<dbReference type="GO" id="GO:0016743">
    <property type="term" value="F:carboxyl- or carbamoyltransferase activity"/>
    <property type="evidence" value="ECO:0007669"/>
    <property type="project" value="UniProtKB-UniRule"/>
</dbReference>
<evidence type="ECO:0000256" key="2">
    <source>
        <dbReference type="ARBA" id="ARBA00022691"/>
    </source>
</evidence>
<dbReference type="RefSeq" id="WP_094325164.1">
    <property type="nucleotide sequence ID" value="NZ_CP022347.1"/>
</dbReference>
<dbReference type="InterPro" id="IPR041698">
    <property type="entry name" value="Methyltransf_25"/>
</dbReference>
<dbReference type="GO" id="GO:1904047">
    <property type="term" value="F:S-adenosyl-L-methionine binding"/>
    <property type="evidence" value="ECO:0007669"/>
    <property type="project" value="UniProtKB-UniRule"/>
</dbReference>
<dbReference type="InterPro" id="IPR029063">
    <property type="entry name" value="SAM-dependent_MTases_sf"/>
</dbReference>
<feature type="binding site" evidence="3 4">
    <location>
        <begin position="60"/>
        <end position="62"/>
    </location>
    <ligand>
        <name>S-adenosyl-L-methionine</name>
        <dbReference type="ChEBI" id="CHEBI:59789"/>
    </ligand>
</feature>
<dbReference type="CDD" id="cd02440">
    <property type="entry name" value="AdoMet_MTases"/>
    <property type="match status" value="1"/>
</dbReference>
<dbReference type="GO" id="GO:0002098">
    <property type="term" value="P:tRNA wobble uridine modification"/>
    <property type="evidence" value="ECO:0007669"/>
    <property type="project" value="InterPro"/>
</dbReference>
<dbReference type="SUPFAM" id="SSF53335">
    <property type="entry name" value="S-adenosyl-L-methionine-dependent methyltransferases"/>
    <property type="match status" value="1"/>
</dbReference>
<feature type="binding site" evidence="3">
    <location>
        <position position="191"/>
    </location>
    <ligand>
        <name>S-adenosyl-L-methionine</name>
        <dbReference type="ChEBI" id="CHEBI:59789"/>
    </ligand>
</feature>
<keyword evidence="7" id="KW-1185">Reference proteome</keyword>
<comment type="catalytic activity">
    <reaction evidence="3">
        <text>prephenate + S-adenosyl-L-methionine = carboxy-S-adenosyl-L-methionine + 3-phenylpyruvate + H2O</text>
        <dbReference type="Rhea" id="RHEA:51692"/>
        <dbReference type="ChEBI" id="CHEBI:15377"/>
        <dbReference type="ChEBI" id="CHEBI:18005"/>
        <dbReference type="ChEBI" id="CHEBI:29934"/>
        <dbReference type="ChEBI" id="CHEBI:59789"/>
        <dbReference type="ChEBI" id="CHEBI:134278"/>
    </reaction>
</comment>
<comment type="caution">
    <text evidence="3">Lacks conserved residue(s) required for the propagation of feature annotation.</text>
</comment>
<dbReference type="PANTHER" id="PTHR43861:SF2">
    <property type="entry name" value="CARBOXY-S-ADENOSYL-L-METHIONINE SYNTHASE"/>
    <property type="match status" value="1"/>
</dbReference>
<organism evidence="6 7">
    <name type="scientific">Campylobacter avium LMG 24591</name>
    <dbReference type="NCBI Taxonomy" id="522484"/>
    <lineage>
        <taxon>Bacteria</taxon>
        <taxon>Pseudomonadati</taxon>
        <taxon>Campylobacterota</taxon>
        <taxon>Epsilonproteobacteria</taxon>
        <taxon>Campylobacterales</taxon>
        <taxon>Campylobacteraceae</taxon>
        <taxon>Campylobacter</taxon>
    </lineage>
</organism>
<comment type="function">
    <text evidence="3">Catalyzes the conversion of S-adenosyl-L-methionine (SAM) to carboxy-S-adenosyl-L-methionine (Cx-SAM).</text>
</comment>
<dbReference type="Proteomes" id="UP000201169">
    <property type="component" value="Chromosome"/>
</dbReference>
<proteinExistence type="inferred from homology"/>
<dbReference type="PIRSF" id="PIRSF006325">
    <property type="entry name" value="MeTrfase_bac"/>
    <property type="match status" value="1"/>
</dbReference>
<name>A0A222MWV5_9BACT</name>
<comment type="similarity">
    <text evidence="3">Belongs to the class I-like SAM-binding methyltransferase superfamily. Cx-SAM synthase family.</text>
</comment>
<dbReference type="EC" id="2.1.3.-" evidence="3"/>
<feature type="binding site" evidence="3 4">
    <location>
        <position position="124"/>
    </location>
    <ligand>
        <name>S-adenosyl-L-methionine</name>
        <dbReference type="ChEBI" id="CHEBI:59789"/>
    </ligand>
</feature>
<dbReference type="HAMAP" id="MF_01589">
    <property type="entry name" value="Cx_SAM_synthase"/>
    <property type="match status" value="1"/>
</dbReference>
<dbReference type="PANTHER" id="PTHR43861">
    <property type="entry name" value="TRANS-ACONITATE 2-METHYLTRANSFERASE-RELATED"/>
    <property type="match status" value="1"/>
</dbReference>
<keyword evidence="1 3" id="KW-0808">Transferase</keyword>
<dbReference type="OrthoDB" id="5386938at2"/>
<dbReference type="InterPro" id="IPR005271">
    <property type="entry name" value="CmoA"/>
</dbReference>
<dbReference type="Gene3D" id="3.40.50.150">
    <property type="entry name" value="Vaccinia Virus protein VP39"/>
    <property type="match status" value="1"/>
</dbReference>
<evidence type="ECO:0000256" key="1">
    <source>
        <dbReference type="ARBA" id="ARBA00022679"/>
    </source>
</evidence>
<evidence type="ECO:0000256" key="3">
    <source>
        <dbReference type="HAMAP-Rule" id="MF_01589"/>
    </source>
</evidence>
<gene>
    <name evidence="3 6" type="primary">cmoA</name>
    <name evidence="6" type="ORF">CAV_0732</name>
</gene>
<feature type="binding site" evidence="3 4">
    <location>
        <begin position="83"/>
        <end position="84"/>
    </location>
    <ligand>
        <name>S-adenosyl-L-methionine</name>
        <dbReference type="ChEBI" id="CHEBI:59789"/>
    </ligand>
</feature>
<evidence type="ECO:0000256" key="4">
    <source>
        <dbReference type="PIRSR" id="PIRSR006325-1"/>
    </source>
</evidence>
<evidence type="ECO:0000259" key="5">
    <source>
        <dbReference type="Pfam" id="PF13649"/>
    </source>
</evidence>
<feature type="binding site" evidence="3 4">
    <location>
        <position position="35"/>
    </location>
    <ligand>
        <name>S-adenosyl-L-methionine</name>
        <dbReference type="ChEBI" id="CHEBI:59789"/>
    </ligand>
</feature>
<dbReference type="KEGG" id="cavi:CAV_0732"/>
<evidence type="ECO:0000313" key="7">
    <source>
        <dbReference type="Proteomes" id="UP000201169"/>
    </source>
</evidence>
<dbReference type="Pfam" id="PF13649">
    <property type="entry name" value="Methyltransf_25"/>
    <property type="match status" value="1"/>
</dbReference>
<protein>
    <recommendedName>
        <fullName evidence="3">Carboxy-S-adenosyl-L-methionine synthase</fullName>
        <shortName evidence="3">Cx-SAM synthase</shortName>
        <ecNumber evidence="3">2.1.3.-</ecNumber>
    </recommendedName>
</protein>
<accession>A0A222MWV5</accession>
<dbReference type="EMBL" id="CP022347">
    <property type="protein sequence ID" value="ASQ30399.1"/>
    <property type="molecule type" value="Genomic_DNA"/>
</dbReference>
<feature type="domain" description="Methyltransferase" evidence="5">
    <location>
        <begin position="58"/>
        <end position="150"/>
    </location>
</feature>
<sequence>MKDELFKKDSKKQFEFDESVVAVFDDMISRSVPFYDENLRLCVALLAKFAKKNSLLCDLGCSTATFLLEAFKKRPDLLLHGVDNSKPMLDNAKKRAKAYGANISFHYFNLSEFSFFKADVFIANYTIQFIRPLKRQELVNKIYENLNEGGFFILSEKIIFEDGFLSKKMIELHQEYKLKNGYSSLEISNKREALENVLVPYSEKENLALLENAGFKRIESIFKWANFETFLAFKD</sequence>
<evidence type="ECO:0000313" key="6">
    <source>
        <dbReference type="EMBL" id="ASQ30399.1"/>
    </source>
</evidence>
<keyword evidence="2 3" id="KW-0949">S-adenosyl-L-methionine</keyword>
<dbReference type="AlphaFoldDB" id="A0A222MWV5"/>
<dbReference type="NCBIfam" id="TIGR00740">
    <property type="entry name" value="carboxy-S-adenosyl-L-methionine synthase CmoA"/>
    <property type="match status" value="1"/>
</dbReference>